<dbReference type="Proteomes" id="UP000830115">
    <property type="component" value="Chromosome"/>
</dbReference>
<evidence type="ECO:0000313" key="2">
    <source>
        <dbReference type="Proteomes" id="UP000830115"/>
    </source>
</evidence>
<name>A0ABY4LZH2_9ACTN</name>
<sequence length="48" mass="5772">MMLLNLEPAAVLFHDHRKPVLLRVREPRYAKWEGTIRHSTRTDDLMKE</sequence>
<evidence type="ECO:0000313" key="1">
    <source>
        <dbReference type="EMBL" id="UQA90587.1"/>
    </source>
</evidence>
<protein>
    <submittedName>
        <fullName evidence="1">Uncharacterized protein</fullName>
    </submittedName>
</protein>
<accession>A0ABY4LZH2</accession>
<proteinExistence type="predicted"/>
<dbReference type="EMBL" id="CP086322">
    <property type="protein sequence ID" value="UQA90587.1"/>
    <property type="molecule type" value="Genomic_DNA"/>
</dbReference>
<dbReference type="RefSeq" id="WP_248861328.1">
    <property type="nucleotide sequence ID" value="NZ_CP086322.1"/>
</dbReference>
<reference evidence="1" key="1">
    <citation type="submission" date="2021-10" db="EMBL/GenBank/DDBJ databases">
        <title>Streptomyces nigrumlapis sp.nov.,an antimicrobial producing actinobacterium isolated from Black Gobi rocks.</title>
        <authorList>
            <person name="Wen Y."/>
            <person name="Zhang W."/>
            <person name="Liu X.G."/>
        </authorList>
    </citation>
    <scope>NUCLEOTIDE SEQUENCE</scope>
    <source>
        <strain evidence="1">ST13-2-2</strain>
    </source>
</reference>
<organism evidence="1 2">
    <name type="scientific">Streptomyces halobius</name>
    <dbReference type="NCBI Taxonomy" id="2879846"/>
    <lineage>
        <taxon>Bacteria</taxon>
        <taxon>Bacillati</taxon>
        <taxon>Actinomycetota</taxon>
        <taxon>Actinomycetes</taxon>
        <taxon>Kitasatosporales</taxon>
        <taxon>Streptomycetaceae</taxon>
        <taxon>Streptomyces</taxon>
    </lineage>
</organism>
<keyword evidence="2" id="KW-1185">Reference proteome</keyword>
<gene>
    <name evidence="1" type="ORF">K9S39_00550</name>
</gene>